<dbReference type="EMBL" id="CP002959">
    <property type="protein sequence ID" value="AFM13985.1"/>
    <property type="molecule type" value="Genomic_DNA"/>
</dbReference>
<reference evidence="1 2" key="1">
    <citation type="submission" date="2012-06" db="EMBL/GenBank/DDBJ databases">
        <title>The complete chromosome of genome of Turneriella parva DSM 21527.</title>
        <authorList>
            <consortium name="US DOE Joint Genome Institute (JGI-PGF)"/>
            <person name="Lucas S."/>
            <person name="Han J."/>
            <person name="Lapidus A."/>
            <person name="Bruce D."/>
            <person name="Goodwin L."/>
            <person name="Pitluck S."/>
            <person name="Peters L."/>
            <person name="Kyrpides N."/>
            <person name="Mavromatis K."/>
            <person name="Ivanova N."/>
            <person name="Mikhailova N."/>
            <person name="Chertkov O."/>
            <person name="Detter J.C."/>
            <person name="Tapia R."/>
            <person name="Han C."/>
            <person name="Land M."/>
            <person name="Hauser L."/>
            <person name="Markowitz V."/>
            <person name="Cheng J.-F."/>
            <person name="Hugenholtz P."/>
            <person name="Woyke T."/>
            <person name="Wu D."/>
            <person name="Gronow S."/>
            <person name="Wellnitz S."/>
            <person name="Brambilla E."/>
            <person name="Klenk H.-P."/>
            <person name="Eisen J.A."/>
        </authorList>
    </citation>
    <scope>NUCLEOTIDE SEQUENCE [LARGE SCALE GENOMIC DNA]</scope>
    <source>
        <strain evidence="2">ATCC BAA-1111 / DSM 21527 / NCTC 11395 / H</strain>
    </source>
</reference>
<protein>
    <recommendedName>
        <fullName evidence="3">SH3 type 3 domain protein</fullName>
    </recommendedName>
</protein>
<evidence type="ECO:0000313" key="2">
    <source>
        <dbReference type="Proteomes" id="UP000006048"/>
    </source>
</evidence>
<organism evidence="1 2">
    <name type="scientific">Turneriella parva (strain ATCC BAA-1111 / DSM 21527 / NCTC 11395 / H)</name>
    <name type="common">Leptospira parva</name>
    <dbReference type="NCBI Taxonomy" id="869212"/>
    <lineage>
        <taxon>Bacteria</taxon>
        <taxon>Pseudomonadati</taxon>
        <taxon>Spirochaetota</taxon>
        <taxon>Spirochaetia</taxon>
        <taxon>Leptospirales</taxon>
        <taxon>Leptospiraceae</taxon>
        <taxon>Turneriella</taxon>
    </lineage>
</organism>
<evidence type="ECO:0000313" key="1">
    <source>
        <dbReference type="EMBL" id="AFM13985.1"/>
    </source>
</evidence>
<dbReference type="HOGENOM" id="CLU_1408200_0_0_12"/>
<dbReference type="AlphaFoldDB" id="I4B9M8"/>
<proteinExistence type="predicted"/>
<accession>I4B9M8</accession>
<name>I4B9M8_TURPD</name>
<dbReference type="STRING" id="869212.Turpa_3347"/>
<dbReference type="Proteomes" id="UP000006048">
    <property type="component" value="Chromosome"/>
</dbReference>
<sequence>MVQAYKRYQAIKKICVLSCIFSIAIMCKKPVENNKLPVENKIMYAAAKTGLKVYEQPILNSKVLKDVPFGVMVDVKEERVEKKDLYGTLGRWAHIKCNSNSNIECDGWVLSGELSEVLTPEMTAAMREKEPAAKAVKAPTCSERCKLGYDRGMTRCEAALQKCERGDCYGENSRCYDKVVNTDQACMKECDRF</sequence>
<keyword evidence="2" id="KW-1185">Reference proteome</keyword>
<evidence type="ECO:0008006" key="3">
    <source>
        <dbReference type="Google" id="ProtNLM"/>
    </source>
</evidence>
<gene>
    <name evidence="1" type="ordered locus">Turpa_3347</name>
</gene>
<dbReference type="KEGG" id="tpx:Turpa_3347"/>